<evidence type="ECO:0000313" key="2">
    <source>
        <dbReference type="EMBL" id="KAG5594748.1"/>
    </source>
</evidence>
<proteinExistence type="predicted"/>
<evidence type="ECO:0000256" key="1">
    <source>
        <dbReference type="SAM" id="MobiDB-lite"/>
    </source>
</evidence>
<evidence type="ECO:0000313" key="3">
    <source>
        <dbReference type="Proteomes" id="UP000824120"/>
    </source>
</evidence>
<gene>
    <name evidence="2" type="ORF">H5410_035980</name>
</gene>
<reference evidence="2 3" key="1">
    <citation type="submission" date="2020-09" db="EMBL/GenBank/DDBJ databases">
        <title>De no assembly of potato wild relative species, Solanum commersonii.</title>
        <authorList>
            <person name="Cho K."/>
        </authorList>
    </citation>
    <scope>NUCLEOTIDE SEQUENCE [LARGE SCALE GENOMIC DNA]</scope>
    <source>
        <strain evidence="2">LZ3.2</strain>
        <tissue evidence="2">Leaf</tissue>
    </source>
</reference>
<protein>
    <submittedName>
        <fullName evidence="2">Uncharacterized protein</fullName>
    </submittedName>
</protein>
<accession>A0A9J5Y686</accession>
<dbReference type="AlphaFoldDB" id="A0A9J5Y686"/>
<dbReference type="OrthoDB" id="1318912at2759"/>
<comment type="caution">
    <text evidence="2">The sequence shown here is derived from an EMBL/GenBank/DDBJ whole genome shotgun (WGS) entry which is preliminary data.</text>
</comment>
<dbReference type="EMBL" id="JACXVP010000007">
    <property type="protein sequence ID" value="KAG5594748.1"/>
    <property type="molecule type" value="Genomic_DNA"/>
</dbReference>
<feature type="region of interest" description="Disordered" evidence="1">
    <location>
        <begin position="67"/>
        <end position="91"/>
    </location>
</feature>
<dbReference type="Proteomes" id="UP000824120">
    <property type="component" value="Chromosome 7"/>
</dbReference>
<keyword evidence="3" id="KW-1185">Reference proteome</keyword>
<organism evidence="2 3">
    <name type="scientific">Solanum commersonii</name>
    <name type="common">Commerson's wild potato</name>
    <name type="synonym">Commerson's nightshade</name>
    <dbReference type="NCBI Taxonomy" id="4109"/>
    <lineage>
        <taxon>Eukaryota</taxon>
        <taxon>Viridiplantae</taxon>
        <taxon>Streptophyta</taxon>
        <taxon>Embryophyta</taxon>
        <taxon>Tracheophyta</taxon>
        <taxon>Spermatophyta</taxon>
        <taxon>Magnoliopsida</taxon>
        <taxon>eudicotyledons</taxon>
        <taxon>Gunneridae</taxon>
        <taxon>Pentapetalae</taxon>
        <taxon>asterids</taxon>
        <taxon>lamiids</taxon>
        <taxon>Solanales</taxon>
        <taxon>Solanaceae</taxon>
        <taxon>Solanoideae</taxon>
        <taxon>Solaneae</taxon>
        <taxon>Solanum</taxon>
    </lineage>
</organism>
<sequence>MHQLGLWYSDRIASLLTIDFGFESWSPSSSKKMLDSLNKIDPVAFYISSDVPSLLKMSTISPINIPEASPLTTQSPIDLNNPAPLHQPGPY</sequence>
<name>A0A9J5Y686_SOLCO</name>